<dbReference type="NCBIfam" id="NF010240">
    <property type="entry name" value="PRK13687.1"/>
    <property type="match status" value="1"/>
</dbReference>
<keyword evidence="2" id="KW-1185">Reference proteome</keyword>
<dbReference type="OrthoDB" id="7204880at2"/>
<reference evidence="1 2" key="1">
    <citation type="journal article" date="2014" name="Int. J. Syst. Evol. Microbiol.">
        <title>Complete genome sequence of Corynebacterium casei LMG S-19264T (=DSM 44701T), isolated from a smear-ripened cheese.</title>
        <authorList>
            <consortium name="US DOE Joint Genome Institute (JGI-PGF)"/>
            <person name="Walter F."/>
            <person name="Albersmeier A."/>
            <person name="Kalinowski J."/>
            <person name="Ruckert C."/>
        </authorList>
    </citation>
    <scope>NUCLEOTIDE SEQUENCE [LARGE SCALE GENOMIC DNA]</scope>
    <source>
        <strain evidence="1 2">CGMCC 1.15896</strain>
    </source>
</reference>
<sequence length="84" mass="9546">MNISKVERRVLNALALGGHIAFQKDENGQIETLDCITREGWFLDGFDMSLFKKLRSKRMIVSHNGGPYRITRRGIEALQAARQA</sequence>
<evidence type="ECO:0000313" key="1">
    <source>
        <dbReference type="EMBL" id="GGA52142.1"/>
    </source>
</evidence>
<comment type="caution">
    <text evidence="1">The sequence shown here is derived from an EMBL/GenBank/DDBJ whole genome shotgun (WGS) entry which is preliminary data.</text>
</comment>
<dbReference type="Pfam" id="PF09857">
    <property type="entry name" value="YjhX_toxin"/>
    <property type="match status" value="1"/>
</dbReference>
<dbReference type="RefSeq" id="WP_127071116.1">
    <property type="nucleotide sequence ID" value="NZ_BMKB01000003.1"/>
</dbReference>
<dbReference type="AlphaFoldDB" id="A0A916RCN5"/>
<protein>
    <submittedName>
        <fullName evidence="1">UPF0386 protein</fullName>
    </submittedName>
</protein>
<proteinExistence type="predicted"/>
<organism evidence="1 2">
    <name type="scientific">Pelagibacterium lentulum</name>
    <dbReference type="NCBI Taxonomy" id="2029865"/>
    <lineage>
        <taxon>Bacteria</taxon>
        <taxon>Pseudomonadati</taxon>
        <taxon>Pseudomonadota</taxon>
        <taxon>Alphaproteobacteria</taxon>
        <taxon>Hyphomicrobiales</taxon>
        <taxon>Devosiaceae</taxon>
        <taxon>Pelagibacterium</taxon>
    </lineage>
</organism>
<dbReference type="InterPro" id="IPR018654">
    <property type="entry name" value="YjhX_toxin"/>
</dbReference>
<accession>A0A916RCN5</accession>
<dbReference type="Proteomes" id="UP000596977">
    <property type="component" value="Unassembled WGS sequence"/>
</dbReference>
<evidence type="ECO:0000313" key="2">
    <source>
        <dbReference type="Proteomes" id="UP000596977"/>
    </source>
</evidence>
<dbReference type="EMBL" id="BMKB01000003">
    <property type="protein sequence ID" value="GGA52142.1"/>
    <property type="molecule type" value="Genomic_DNA"/>
</dbReference>
<gene>
    <name evidence="1" type="ORF">GCM10011499_22740</name>
</gene>
<name>A0A916RCN5_9HYPH</name>